<dbReference type="CDD" id="cd00067">
    <property type="entry name" value="GAL4"/>
    <property type="match status" value="1"/>
</dbReference>
<dbReference type="Proteomes" id="UP001310890">
    <property type="component" value="Unassembled WGS sequence"/>
</dbReference>
<dbReference type="SUPFAM" id="SSF57701">
    <property type="entry name" value="Zn2/Cys6 DNA-binding domain"/>
    <property type="match status" value="1"/>
</dbReference>
<dbReference type="PROSITE" id="PS50048">
    <property type="entry name" value="ZN2_CY6_FUNGAL_2"/>
    <property type="match status" value="1"/>
</dbReference>
<dbReference type="AlphaFoldDB" id="A0AAN7TAN8"/>
<sequence length="591" mass="65042">MDPPLLACQRCTRLKIKCSKDTPACAQCEKSSAQCVPTIRVRRSRGRQGGRTSKESKLLARIEKLETLLKPGSAQDLATGPVLANGNLGRATNERSMPPVTITPNNDANLMSTGIYEEESTSTTRSQVLLGSSLFSQLSEELVGIRDILEASPEPYDAQNTGINNGTEDGSPGEAIPSTAIHLFAAAAINDTKMLVPSASDTTYLQTIFEQRVHPVVHAVHLPTFLAGVRSTLLAYGAWSSDRHIAAAHAAALYASIVALTDTECMQRWGVPQAKLQLQWRQGVEQQIAGSNFLISERLETLQALIYYLAATRTFDRLDIPPAPQYGYTGLSIFLIESECAALARVLNFVEPADMERAPTALQYDCNARNEAVSRQEKTLRGYLTVPGGGLEDATAQRLAQTIISCMRLYVVRPLQRHPAMKAPAVAEIDIVGLAVETLNFTLELYRSSHPWIWYIRQFNNWHPLAVLLAELAVSRNDKHPEAWAVAEEAYTELSRTIAEGVGGPLWLPVTKLMRAAEARQKTVPEYTNITGLVQMQESITLEMGDDMASSQNPINMMINAEEEIQPWSYWEAFIGDIAGTDDLFWPLNST</sequence>
<evidence type="ECO:0000256" key="3">
    <source>
        <dbReference type="SAM" id="MobiDB-lite"/>
    </source>
</evidence>
<proteinExistence type="predicted"/>
<evidence type="ECO:0000256" key="1">
    <source>
        <dbReference type="ARBA" id="ARBA00004123"/>
    </source>
</evidence>
<keyword evidence="2" id="KW-0539">Nucleus</keyword>
<protein>
    <recommendedName>
        <fullName evidence="4">Zn(2)-C6 fungal-type domain-containing protein</fullName>
    </recommendedName>
</protein>
<evidence type="ECO:0000313" key="5">
    <source>
        <dbReference type="EMBL" id="KAK5108202.1"/>
    </source>
</evidence>
<reference evidence="5" key="1">
    <citation type="submission" date="2023-08" db="EMBL/GenBank/DDBJ databases">
        <title>Black Yeasts Isolated from many extreme environments.</title>
        <authorList>
            <person name="Coleine C."/>
            <person name="Stajich J.E."/>
            <person name="Selbmann L."/>
        </authorList>
    </citation>
    <scope>NUCLEOTIDE SEQUENCE</scope>
    <source>
        <strain evidence="5">CCFEE 5401</strain>
    </source>
</reference>
<feature type="region of interest" description="Disordered" evidence="3">
    <location>
        <begin position="156"/>
        <end position="175"/>
    </location>
</feature>
<dbReference type="Gene3D" id="4.10.240.10">
    <property type="entry name" value="Zn(2)-C6 fungal-type DNA-binding domain"/>
    <property type="match status" value="1"/>
</dbReference>
<feature type="domain" description="Zn(2)-C6 fungal-type" evidence="4">
    <location>
        <begin position="7"/>
        <end position="36"/>
    </location>
</feature>
<dbReference type="PROSITE" id="PS00463">
    <property type="entry name" value="ZN2_CY6_FUNGAL_1"/>
    <property type="match status" value="1"/>
</dbReference>
<dbReference type="PANTHER" id="PTHR31001">
    <property type="entry name" value="UNCHARACTERIZED TRANSCRIPTIONAL REGULATORY PROTEIN"/>
    <property type="match status" value="1"/>
</dbReference>
<dbReference type="GO" id="GO:0008270">
    <property type="term" value="F:zinc ion binding"/>
    <property type="evidence" value="ECO:0007669"/>
    <property type="project" value="InterPro"/>
</dbReference>
<dbReference type="GO" id="GO:0000981">
    <property type="term" value="F:DNA-binding transcription factor activity, RNA polymerase II-specific"/>
    <property type="evidence" value="ECO:0007669"/>
    <property type="project" value="InterPro"/>
</dbReference>
<comment type="subcellular location">
    <subcellularLocation>
        <location evidence="1">Nucleus</location>
    </subcellularLocation>
</comment>
<evidence type="ECO:0000259" key="4">
    <source>
        <dbReference type="PROSITE" id="PS50048"/>
    </source>
</evidence>
<name>A0AAN7TAN8_9PEZI</name>
<feature type="compositionally biased region" description="Polar residues" evidence="3">
    <location>
        <begin position="158"/>
        <end position="168"/>
    </location>
</feature>
<dbReference type="InterPro" id="IPR036864">
    <property type="entry name" value="Zn2-C6_fun-type_DNA-bd_sf"/>
</dbReference>
<organism evidence="5 6">
    <name type="scientific">Meristemomyces frigidus</name>
    <dbReference type="NCBI Taxonomy" id="1508187"/>
    <lineage>
        <taxon>Eukaryota</taxon>
        <taxon>Fungi</taxon>
        <taxon>Dikarya</taxon>
        <taxon>Ascomycota</taxon>
        <taxon>Pezizomycotina</taxon>
        <taxon>Dothideomycetes</taxon>
        <taxon>Dothideomycetidae</taxon>
        <taxon>Mycosphaerellales</taxon>
        <taxon>Teratosphaeriaceae</taxon>
        <taxon>Meristemomyces</taxon>
    </lineage>
</organism>
<dbReference type="PANTHER" id="PTHR31001:SF85">
    <property type="entry name" value="ZN(II)2CYS6 TRANSCRIPTION FACTOR (EUROFUNG)"/>
    <property type="match status" value="1"/>
</dbReference>
<evidence type="ECO:0000313" key="6">
    <source>
        <dbReference type="Proteomes" id="UP001310890"/>
    </source>
</evidence>
<comment type="caution">
    <text evidence="5">The sequence shown here is derived from an EMBL/GenBank/DDBJ whole genome shotgun (WGS) entry which is preliminary data.</text>
</comment>
<gene>
    <name evidence="5" type="ORF">LTR62_008658</name>
</gene>
<dbReference type="Pfam" id="PF00172">
    <property type="entry name" value="Zn_clus"/>
    <property type="match status" value="1"/>
</dbReference>
<dbReference type="GO" id="GO:0005634">
    <property type="term" value="C:nucleus"/>
    <property type="evidence" value="ECO:0007669"/>
    <property type="project" value="UniProtKB-SubCell"/>
</dbReference>
<feature type="region of interest" description="Disordered" evidence="3">
    <location>
        <begin position="88"/>
        <end position="108"/>
    </location>
</feature>
<dbReference type="SMART" id="SM00066">
    <property type="entry name" value="GAL4"/>
    <property type="match status" value="1"/>
</dbReference>
<dbReference type="EMBL" id="JAVRRL010000092">
    <property type="protein sequence ID" value="KAK5108202.1"/>
    <property type="molecule type" value="Genomic_DNA"/>
</dbReference>
<evidence type="ECO:0000256" key="2">
    <source>
        <dbReference type="ARBA" id="ARBA00023242"/>
    </source>
</evidence>
<accession>A0AAN7TAN8</accession>
<dbReference type="InterPro" id="IPR050613">
    <property type="entry name" value="Sec_Metabolite_Reg"/>
</dbReference>
<dbReference type="InterPro" id="IPR001138">
    <property type="entry name" value="Zn2Cys6_DnaBD"/>
</dbReference>